<evidence type="ECO:0000256" key="6">
    <source>
        <dbReference type="ARBA" id="ARBA00022833"/>
    </source>
</evidence>
<keyword evidence="5 11" id="KW-0863">Zinc-finger</keyword>
<comment type="similarity">
    <text evidence="2">Belongs to the krueppel C2H2-type zinc-finger protein family.</text>
</comment>
<dbReference type="GO" id="GO:0000978">
    <property type="term" value="F:RNA polymerase II cis-regulatory region sequence-specific DNA binding"/>
    <property type="evidence" value="ECO:0007669"/>
    <property type="project" value="TreeGrafter"/>
</dbReference>
<dbReference type="GO" id="GO:0031519">
    <property type="term" value="C:PcG protein complex"/>
    <property type="evidence" value="ECO:0007669"/>
    <property type="project" value="TreeGrafter"/>
</dbReference>
<name>A0AAQ5XSP1_AMPOC</name>
<dbReference type="GeneTree" id="ENSGT01150000286977"/>
<evidence type="ECO:0000259" key="13">
    <source>
        <dbReference type="PROSITE" id="PS50157"/>
    </source>
</evidence>
<dbReference type="SUPFAM" id="SSF57667">
    <property type="entry name" value="beta-beta-alpha zinc fingers"/>
    <property type="match status" value="3"/>
</dbReference>
<feature type="region of interest" description="Disordered" evidence="12">
    <location>
        <begin position="78"/>
        <end position="154"/>
    </location>
</feature>
<dbReference type="Ensembl" id="ENSAOCT00000069065.1">
    <property type="protein sequence ID" value="ENSAOCP00000043862.1"/>
    <property type="gene ID" value="ENSAOCG00000028171.1"/>
</dbReference>
<dbReference type="PROSITE" id="PS00028">
    <property type="entry name" value="ZINC_FINGER_C2H2_1"/>
    <property type="match status" value="4"/>
</dbReference>
<evidence type="ECO:0000256" key="2">
    <source>
        <dbReference type="ARBA" id="ARBA00006991"/>
    </source>
</evidence>
<dbReference type="AlphaFoldDB" id="A0AAQ5XSP1"/>
<keyword evidence="4" id="KW-0677">Repeat</keyword>
<dbReference type="FunFam" id="3.30.160.60:FF:001506">
    <property type="entry name" value="Zinc finger protein"/>
    <property type="match status" value="1"/>
</dbReference>
<keyword evidence="10" id="KW-0539">Nucleus</keyword>
<sequence>FFVRSIVLPDLPQQHVCKERKGLTNLLLCNQEKNFSLDQEDLKPPQINEEQEKICTSQQGNQIVLNQVTDTFLLNSTDKESDHSEVEPNSDQLISDSLPVGESPHQEGSQHVDSESTRNAVLKPNSRNTKSSHSNNVDKSSLSGIHHDTDAGRKSVKCDVCGNTFKNKYQLKKHHQIHKCVKPYACNACGKSFSFWSKLKVHMKTHTGERPYSCETCGKSFSQNSSLTVHMRIHTGERPYPCERCGKRFSHRDNLTGHMRIHTGERPYSCETCGKGFSKN</sequence>
<keyword evidence="6" id="KW-0862">Zinc</keyword>
<dbReference type="FunFam" id="3.30.160.60:FF:000446">
    <property type="entry name" value="Zinc finger protein"/>
    <property type="match status" value="1"/>
</dbReference>
<dbReference type="FunFam" id="3.30.160.60:FF:001203">
    <property type="entry name" value="zinc finger protein 668"/>
    <property type="match status" value="1"/>
</dbReference>
<keyword evidence="8" id="KW-0238">DNA-binding</keyword>
<reference evidence="14" key="2">
    <citation type="submission" date="2025-08" db="UniProtKB">
        <authorList>
            <consortium name="Ensembl"/>
        </authorList>
    </citation>
    <scope>IDENTIFICATION</scope>
</reference>
<evidence type="ECO:0000256" key="11">
    <source>
        <dbReference type="PROSITE-ProRule" id="PRU00042"/>
    </source>
</evidence>
<dbReference type="GO" id="GO:0008270">
    <property type="term" value="F:zinc ion binding"/>
    <property type="evidence" value="ECO:0007669"/>
    <property type="project" value="UniProtKB-KW"/>
</dbReference>
<feature type="domain" description="C2H2-type" evidence="13">
    <location>
        <begin position="212"/>
        <end position="239"/>
    </location>
</feature>
<evidence type="ECO:0000313" key="14">
    <source>
        <dbReference type="Ensembl" id="ENSAOCP00000043862.1"/>
    </source>
</evidence>
<feature type="domain" description="C2H2-type" evidence="13">
    <location>
        <begin position="184"/>
        <end position="211"/>
    </location>
</feature>
<dbReference type="GO" id="GO:0005667">
    <property type="term" value="C:transcription regulator complex"/>
    <property type="evidence" value="ECO:0007669"/>
    <property type="project" value="TreeGrafter"/>
</dbReference>
<feature type="domain" description="C2H2-type" evidence="13">
    <location>
        <begin position="240"/>
        <end position="267"/>
    </location>
</feature>
<keyword evidence="9" id="KW-0804">Transcription</keyword>
<feature type="domain" description="C2H2-type" evidence="13">
    <location>
        <begin position="156"/>
        <end position="183"/>
    </location>
</feature>
<keyword evidence="7" id="KW-0805">Transcription regulation</keyword>
<dbReference type="Gene3D" id="3.30.160.60">
    <property type="entry name" value="Classic Zinc Finger"/>
    <property type="match status" value="5"/>
</dbReference>
<keyword evidence="15" id="KW-1185">Reference proteome</keyword>
<dbReference type="PANTHER" id="PTHR14003">
    <property type="entry name" value="TRANSCRIPTIONAL REPRESSOR PROTEIN YY"/>
    <property type="match status" value="1"/>
</dbReference>
<feature type="compositionally biased region" description="Basic and acidic residues" evidence="12">
    <location>
        <begin position="104"/>
        <end position="116"/>
    </location>
</feature>
<dbReference type="PROSITE" id="PS50157">
    <property type="entry name" value="ZINC_FINGER_C2H2_2"/>
    <property type="match status" value="4"/>
</dbReference>
<reference evidence="14" key="3">
    <citation type="submission" date="2025-09" db="UniProtKB">
        <authorList>
            <consortium name="Ensembl"/>
        </authorList>
    </citation>
    <scope>IDENTIFICATION</scope>
</reference>
<dbReference type="Pfam" id="PF00096">
    <property type="entry name" value="zf-C2H2"/>
    <property type="match status" value="4"/>
</dbReference>
<dbReference type="Proteomes" id="UP001501940">
    <property type="component" value="Chromosome 15"/>
</dbReference>
<dbReference type="InterPro" id="IPR013087">
    <property type="entry name" value="Znf_C2H2_type"/>
</dbReference>
<evidence type="ECO:0000256" key="3">
    <source>
        <dbReference type="ARBA" id="ARBA00022723"/>
    </source>
</evidence>
<evidence type="ECO:0000256" key="5">
    <source>
        <dbReference type="ARBA" id="ARBA00022771"/>
    </source>
</evidence>
<proteinExistence type="inferred from homology"/>
<dbReference type="GO" id="GO:0000785">
    <property type="term" value="C:chromatin"/>
    <property type="evidence" value="ECO:0007669"/>
    <property type="project" value="TreeGrafter"/>
</dbReference>
<feature type="compositionally biased region" description="Polar residues" evidence="12">
    <location>
        <begin position="125"/>
        <end position="143"/>
    </location>
</feature>
<dbReference type="InterPro" id="IPR036236">
    <property type="entry name" value="Znf_C2H2_sf"/>
</dbReference>
<evidence type="ECO:0000256" key="7">
    <source>
        <dbReference type="ARBA" id="ARBA00023015"/>
    </source>
</evidence>
<dbReference type="GO" id="GO:0000981">
    <property type="term" value="F:DNA-binding transcription factor activity, RNA polymerase II-specific"/>
    <property type="evidence" value="ECO:0007669"/>
    <property type="project" value="TreeGrafter"/>
</dbReference>
<feature type="compositionally biased region" description="Basic and acidic residues" evidence="12">
    <location>
        <begin position="145"/>
        <end position="154"/>
    </location>
</feature>
<dbReference type="PANTHER" id="PTHR14003:SF23">
    <property type="entry name" value="ZINC FINGER PROTEIN 143"/>
    <property type="match status" value="1"/>
</dbReference>
<evidence type="ECO:0000256" key="10">
    <source>
        <dbReference type="ARBA" id="ARBA00023242"/>
    </source>
</evidence>
<reference evidence="14 15" key="1">
    <citation type="submission" date="2022-01" db="EMBL/GenBank/DDBJ databases">
        <title>A chromosome-scale genome assembly of the false clownfish, Amphiprion ocellaris.</title>
        <authorList>
            <person name="Ryu T."/>
        </authorList>
    </citation>
    <scope>NUCLEOTIDE SEQUENCE [LARGE SCALE GENOMIC DNA]</scope>
</reference>
<evidence type="ECO:0000256" key="1">
    <source>
        <dbReference type="ARBA" id="ARBA00004123"/>
    </source>
</evidence>
<evidence type="ECO:0000256" key="8">
    <source>
        <dbReference type="ARBA" id="ARBA00023125"/>
    </source>
</evidence>
<evidence type="ECO:0000256" key="4">
    <source>
        <dbReference type="ARBA" id="ARBA00022737"/>
    </source>
</evidence>
<keyword evidence="3" id="KW-0479">Metal-binding</keyword>
<evidence type="ECO:0000256" key="12">
    <source>
        <dbReference type="SAM" id="MobiDB-lite"/>
    </source>
</evidence>
<dbReference type="SMART" id="SM00355">
    <property type="entry name" value="ZnF_C2H2"/>
    <property type="match status" value="4"/>
</dbReference>
<comment type="subcellular location">
    <subcellularLocation>
        <location evidence="1">Nucleus</location>
    </subcellularLocation>
</comment>
<evidence type="ECO:0000313" key="15">
    <source>
        <dbReference type="Proteomes" id="UP001501940"/>
    </source>
</evidence>
<protein>
    <recommendedName>
        <fullName evidence="13">C2H2-type domain-containing protein</fullName>
    </recommendedName>
</protein>
<evidence type="ECO:0000256" key="9">
    <source>
        <dbReference type="ARBA" id="ARBA00023163"/>
    </source>
</evidence>
<accession>A0AAQ5XSP1</accession>
<organism evidence="14 15">
    <name type="scientific">Amphiprion ocellaris</name>
    <name type="common">Clown anemonefish</name>
    <dbReference type="NCBI Taxonomy" id="80972"/>
    <lineage>
        <taxon>Eukaryota</taxon>
        <taxon>Metazoa</taxon>
        <taxon>Chordata</taxon>
        <taxon>Craniata</taxon>
        <taxon>Vertebrata</taxon>
        <taxon>Euteleostomi</taxon>
        <taxon>Actinopterygii</taxon>
        <taxon>Neopterygii</taxon>
        <taxon>Teleostei</taxon>
        <taxon>Neoteleostei</taxon>
        <taxon>Acanthomorphata</taxon>
        <taxon>Ovalentaria</taxon>
        <taxon>Pomacentridae</taxon>
        <taxon>Amphiprion</taxon>
    </lineage>
</organism>